<evidence type="ECO:0000256" key="1">
    <source>
        <dbReference type="ARBA" id="ARBA00023125"/>
    </source>
</evidence>
<evidence type="ECO:0000313" key="6">
    <source>
        <dbReference type="Proteomes" id="UP000245771"/>
    </source>
</evidence>
<dbReference type="FunCoup" id="A0A316VEW1">
    <property type="interactions" value="260"/>
</dbReference>
<reference evidence="5 6" key="1">
    <citation type="journal article" date="2018" name="Mol. Biol. Evol.">
        <title>Broad Genomic Sampling Reveals a Smut Pathogenic Ancestry of the Fungal Clade Ustilaginomycotina.</title>
        <authorList>
            <person name="Kijpornyongpan T."/>
            <person name="Mondo S.J."/>
            <person name="Barry K."/>
            <person name="Sandor L."/>
            <person name="Lee J."/>
            <person name="Lipzen A."/>
            <person name="Pangilinan J."/>
            <person name="LaButti K."/>
            <person name="Hainaut M."/>
            <person name="Henrissat B."/>
            <person name="Grigoriev I.V."/>
            <person name="Spatafora J.W."/>
            <person name="Aime M.C."/>
        </authorList>
    </citation>
    <scope>NUCLEOTIDE SEQUENCE [LARGE SCALE GENOMIC DNA]</scope>
    <source>
        <strain evidence="5 6">MCA 3882</strain>
    </source>
</reference>
<dbReference type="Pfam" id="PF00505">
    <property type="entry name" value="HMG_box"/>
    <property type="match status" value="1"/>
</dbReference>
<dbReference type="GeneID" id="37020962"/>
<dbReference type="Gene3D" id="1.10.30.10">
    <property type="entry name" value="High mobility group box domain"/>
    <property type="match status" value="1"/>
</dbReference>
<feature type="DNA-binding region" description="HMG box" evidence="2">
    <location>
        <begin position="1"/>
        <end position="61"/>
    </location>
</feature>
<feature type="compositionally biased region" description="Low complexity" evidence="3">
    <location>
        <begin position="60"/>
        <end position="71"/>
    </location>
</feature>
<sequence>MFFSQDNRDKVRSDNPEASFGEVGRLLGARWKEMSEAQKQPYKDMAERDKVRATNEKSAYKTAAKASKSRK</sequence>
<dbReference type="STRING" id="1280837.A0A316VEW1"/>
<evidence type="ECO:0000256" key="3">
    <source>
        <dbReference type="SAM" id="MobiDB-lite"/>
    </source>
</evidence>
<dbReference type="GO" id="GO:0005634">
    <property type="term" value="C:nucleus"/>
    <property type="evidence" value="ECO:0007669"/>
    <property type="project" value="UniProtKB-UniRule"/>
</dbReference>
<dbReference type="InterPro" id="IPR036910">
    <property type="entry name" value="HMG_box_dom_sf"/>
</dbReference>
<keyword evidence="6" id="KW-1185">Reference proteome</keyword>
<evidence type="ECO:0000313" key="5">
    <source>
        <dbReference type="EMBL" id="PWN34025.1"/>
    </source>
</evidence>
<dbReference type="PANTHER" id="PTHR48112:SF22">
    <property type="entry name" value="MITOCHONDRIAL TRANSCRIPTION FACTOR A, ISOFORM B"/>
    <property type="match status" value="1"/>
</dbReference>
<feature type="compositionally biased region" description="Basic and acidic residues" evidence="3">
    <location>
        <begin position="35"/>
        <end position="59"/>
    </location>
</feature>
<evidence type="ECO:0000256" key="2">
    <source>
        <dbReference type="PROSITE-ProRule" id="PRU00267"/>
    </source>
</evidence>
<dbReference type="GO" id="GO:0003677">
    <property type="term" value="F:DNA binding"/>
    <property type="evidence" value="ECO:0007669"/>
    <property type="project" value="UniProtKB-UniRule"/>
</dbReference>
<dbReference type="OrthoDB" id="1919336at2759"/>
<dbReference type="PROSITE" id="PS50118">
    <property type="entry name" value="HMG_BOX_2"/>
    <property type="match status" value="1"/>
</dbReference>
<proteinExistence type="predicted"/>
<feature type="region of interest" description="Disordered" evidence="3">
    <location>
        <begin position="35"/>
        <end position="71"/>
    </location>
</feature>
<gene>
    <name evidence="5" type="ORF">FA14DRAFT_161592</name>
</gene>
<name>A0A316VEW1_9BASI</name>
<dbReference type="InterPro" id="IPR050342">
    <property type="entry name" value="HMGB"/>
</dbReference>
<dbReference type="SUPFAM" id="SSF47095">
    <property type="entry name" value="HMG-box"/>
    <property type="match status" value="1"/>
</dbReference>
<dbReference type="AlphaFoldDB" id="A0A316VEW1"/>
<accession>A0A316VEW1</accession>
<evidence type="ECO:0000259" key="4">
    <source>
        <dbReference type="PROSITE" id="PS50118"/>
    </source>
</evidence>
<keyword evidence="1 2" id="KW-0238">DNA-binding</keyword>
<dbReference type="InParanoid" id="A0A316VEW1"/>
<dbReference type="PANTHER" id="PTHR48112">
    <property type="entry name" value="HIGH MOBILITY GROUP PROTEIN DSP1"/>
    <property type="match status" value="1"/>
</dbReference>
<dbReference type="SMART" id="SM00398">
    <property type="entry name" value="HMG"/>
    <property type="match status" value="1"/>
</dbReference>
<dbReference type="Proteomes" id="UP000245771">
    <property type="component" value="Unassembled WGS sequence"/>
</dbReference>
<dbReference type="PRINTS" id="PR00886">
    <property type="entry name" value="HIGHMOBLTY12"/>
</dbReference>
<feature type="domain" description="HMG box" evidence="4">
    <location>
        <begin position="1"/>
        <end position="61"/>
    </location>
</feature>
<protein>
    <submittedName>
        <fullName evidence="5">High mobility group box</fullName>
    </submittedName>
</protein>
<dbReference type="EMBL" id="KZ819604">
    <property type="protein sequence ID" value="PWN34025.1"/>
    <property type="molecule type" value="Genomic_DNA"/>
</dbReference>
<dbReference type="InterPro" id="IPR009071">
    <property type="entry name" value="HMG_box_dom"/>
</dbReference>
<dbReference type="RefSeq" id="XP_025354327.1">
    <property type="nucleotide sequence ID" value="XM_025499181.1"/>
</dbReference>
<organism evidence="5 6">
    <name type="scientific">Meira miltonrushii</name>
    <dbReference type="NCBI Taxonomy" id="1280837"/>
    <lineage>
        <taxon>Eukaryota</taxon>
        <taxon>Fungi</taxon>
        <taxon>Dikarya</taxon>
        <taxon>Basidiomycota</taxon>
        <taxon>Ustilaginomycotina</taxon>
        <taxon>Exobasidiomycetes</taxon>
        <taxon>Exobasidiales</taxon>
        <taxon>Brachybasidiaceae</taxon>
        <taxon>Meira</taxon>
    </lineage>
</organism>
<keyword evidence="2" id="KW-0539">Nucleus</keyword>